<dbReference type="SUPFAM" id="SSF51261">
    <property type="entry name" value="Duplicated hybrid motif"/>
    <property type="match status" value="1"/>
</dbReference>
<dbReference type="PANTHER" id="PTHR21666:SF289">
    <property type="entry name" value="L-ALA--D-GLU ENDOPEPTIDASE"/>
    <property type="match status" value="1"/>
</dbReference>
<dbReference type="CDD" id="cd00118">
    <property type="entry name" value="LysM"/>
    <property type="match status" value="3"/>
</dbReference>
<dbReference type="Gene3D" id="3.10.350.10">
    <property type="entry name" value="LysM domain"/>
    <property type="match status" value="3"/>
</dbReference>
<sequence>MSRFSIRTSLLARRAGPTFRPLTGMLLALALLGGITEASQVRYRVKPNETLFRIAQRTGLSEAQIQRANPSIRGTLLYAGQVIVIPPRPTPPGSVRVRQGETLTKLVRRLGTHEVELRRANPQIDKRGTLNAGQLLRLPPRLIVAQRAAEKKAKQKAAALARQKELARQKQQKQLALQKQARQKQLAQQRQAAARTPAPRPTTYRVRFGDSFFSIARRFGLSVEQLQRFNPRYSAASLQAGHVLRLTAPKTTSTPRASGVIVRRASTQAVWTWPVPGYGRITSDYGWRVLNEEKEMHTGIDVAAPTGTPVVAARSGRVTEAYRDMTYGWGWTVVIQHPDGWKTRYAHLSGISVQAGQLIRLGERLGGVGSTGRVTGPHLHFGLYRDGVTRDPLALYRAQGD</sequence>
<dbReference type="Gene3D" id="2.70.70.10">
    <property type="entry name" value="Glucose Permease (Domain IIA)"/>
    <property type="match status" value="1"/>
</dbReference>
<dbReference type="SMART" id="SM00257">
    <property type="entry name" value="LysM"/>
    <property type="match status" value="3"/>
</dbReference>
<dbReference type="InterPro" id="IPR018392">
    <property type="entry name" value="LysM"/>
</dbReference>
<evidence type="ECO:0000313" key="4">
    <source>
        <dbReference type="EMBL" id="WYF43299.1"/>
    </source>
</evidence>
<dbReference type="InterPro" id="IPR050570">
    <property type="entry name" value="Cell_wall_metabolism_enzyme"/>
</dbReference>
<dbReference type="CDD" id="cd12797">
    <property type="entry name" value="M23_peptidase"/>
    <property type="match status" value="1"/>
</dbReference>
<dbReference type="InterPro" id="IPR036779">
    <property type="entry name" value="LysM_dom_sf"/>
</dbReference>
<dbReference type="PANTHER" id="PTHR21666">
    <property type="entry name" value="PEPTIDASE-RELATED"/>
    <property type="match status" value="1"/>
</dbReference>
<dbReference type="PROSITE" id="PS51782">
    <property type="entry name" value="LYSM"/>
    <property type="match status" value="2"/>
</dbReference>
<evidence type="ECO:0000259" key="3">
    <source>
        <dbReference type="PROSITE" id="PS51782"/>
    </source>
</evidence>
<evidence type="ECO:0000256" key="2">
    <source>
        <dbReference type="SAM" id="MobiDB-lite"/>
    </source>
</evidence>
<dbReference type="GO" id="GO:0004222">
    <property type="term" value="F:metalloendopeptidase activity"/>
    <property type="evidence" value="ECO:0007669"/>
    <property type="project" value="TreeGrafter"/>
</dbReference>
<name>A0AAU6PYE5_9DEIO</name>
<protein>
    <submittedName>
        <fullName evidence="4">LysM peptidoglycan-binding domain-containing M23 family metallopeptidase</fullName>
    </submittedName>
</protein>
<dbReference type="InterPro" id="IPR016047">
    <property type="entry name" value="M23ase_b-sheet_dom"/>
</dbReference>
<reference evidence="4" key="1">
    <citation type="submission" date="2024-03" db="EMBL/GenBank/DDBJ databases">
        <title>Deinococcus weizhi sp. nov., isolated from human skin.</title>
        <authorList>
            <person name="Wei Z."/>
            <person name="Tian F."/>
            <person name="Yang C."/>
            <person name="Xin L.T."/>
            <person name="Wen Z.J."/>
            <person name="Lan K.C."/>
            <person name="Yu L."/>
            <person name="Zhe W."/>
            <person name="Dan F.D."/>
            <person name="Jun W."/>
            <person name="Rui Z."/>
            <person name="Yong X.J."/>
            <person name="Ting Y."/>
            <person name="Wei X."/>
            <person name="Xu Z.G."/>
            <person name="Xin Z."/>
            <person name="Dong F.G."/>
            <person name="Ni X.M."/>
            <person name="Zheng M.G."/>
            <person name="Chun Y."/>
            <person name="Qian W.X."/>
        </authorList>
    </citation>
    <scope>NUCLEOTIDE SEQUENCE</scope>
    <source>
        <strain evidence="4">VB142</strain>
    </source>
</reference>
<organism evidence="4">
    <name type="scientific">Deinococcus sp. VB142</name>
    <dbReference type="NCBI Taxonomy" id="3112952"/>
    <lineage>
        <taxon>Bacteria</taxon>
        <taxon>Thermotogati</taxon>
        <taxon>Deinococcota</taxon>
        <taxon>Deinococci</taxon>
        <taxon>Deinococcales</taxon>
        <taxon>Deinococcaceae</taxon>
        <taxon>Deinococcus</taxon>
    </lineage>
</organism>
<keyword evidence="1" id="KW-0732">Signal</keyword>
<dbReference type="Pfam" id="PF01551">
    <property type="entry name" value="Peptidase_M23"/>
    <property type="match status" value="1"/>
</dbReference>
<feature type="domain" description="LysM" evidence="3">
    <location>
        <begin position="41"/>
        <end position="85"/>
    </location>
</feature>
<dbReference type="AlphaFoldDB" id="A0AAU6PYE5"/>
<dbReference type="EMBL" id="CP149782">
    <property type="protein sequence ID" value="WYF43299.1"/>
    <property type="molecule type" value="Genomic_DNA"/>
</dbReference>
<evidence type="ECO:0000256" key="1">
    <source>
        <dbReference type="ARBA" id="ARBA00022729"/>
    </source>
</evidence>
<accession>A0AAU6PYE5</accession>
<feature type="domain" description="LysM" evidence="3">
    <location>
        <begin position="202"/>
        <end position="246"/>
    </location>
</feature>
<proteinExistence type="predicted"/>
<dbReference type="InterPro" id="IPR011055">
    <property type="entry name" value="Dup_hybrid_motif"/>
</dbReference>
<dbReference type="SUPFAM" id="SSF54106">
    <property type="entry name" value="LysM domain"/>
    <property type="match status" value="1"/>
</dbReference>
<dbReference type="Pfam" id="PF01476">
    <property type="entry name" value="LysM"/>
    <property type="match status" value="3"/>
</dbReference>
<feature type="compositionally biased region" description="Low complexity" evidence="2">
    <location>
        <begin position="172"/>
        <end position="195"/>
    </location>
</feature>
<gene>
    <name evidence="4" type="ORF">WDJ50_07610</name>
</gene>
<feature type="region of interest" description="Disordered" evidence="2">
    <location>
        <begin position="171"/>
        <end position="202"/>
    </location>
</feature>
<dbReference type="RefSeq" id="WP_339093849.1">
    <property type="nucleotide sequence ID" value="NZ_CP149782.1"/>
</dbReference>